<dbReference type="Pfam" id="PF08263">
    <property type="entry name" value="LRRNT_2"/>
    <property type="match status" value="1"/>
</dbReference>
<organism evidence="5 6">
    <name type="scientific">Capsicum annuum</name>
    <name type="common">Capsicum pepper</name>
    <dbReference type="NCBI Taxonomy" id="4072"/>
    <lineage>
        <taxon>Eukaryota</taxon>
        <taxon>Viridiplantae</taxon>
        <taxon>Streptophyta</taxon>
        <taxon>Embryophyta</taxon>
        <taxon>Tracheophyta</taxon>
        <taxon>Spermatophyta</taxon>
        <taxon>Magnoliopsida</taxon>
        <taxon>eudicotyledons</taxon>
        <taxon>Gunneridae</taxon>
        <taxon>Pentapetalae</taxon>
        <taxon>asterids</taxon>
        <taxon>lamiids</taxon>
        <taxon>Solanales</taxon>
        <taxon>Solanaceae</taxon>
        <taxon>Solanoideae</taxon>
        <taxon>Capsiceae</taxon>
        <taxon>Capsicum</taxon>
    </lineage>
</organism>
<keyword evidence="2" id="KW-0732">Signal</keyword>
<dbReference type="GO" id="GO:0050832">
    <property type="term" value="P:defense response to fungus"/>
    <property type="evidence" value="ECO:0007669"/>
    <property type="project" value="UniProtKB-ARBA"/>
</dbReference>
<proteinExistence type="predicted"/>
<dbReference type="InterPro" id="IPR032675">
    <property type="entry name" value="LRR_dom_sf"/>
</dbReference>
<dbReference type="InterPro" id="IPR013210">
    <property type="entry name" value="LRR_N_plant-typ"/>
</dbReference>
<dbReference type="Pfam" id="PF00560">
    <property type="entry name" value="LRR_1"/>
    <property type="match status" value="3"/>
</dbReference>
<dbReference type="EMBL" id="AYRZ02000012">
    <property type="protein sequence ID" value="PHT65637.1"/>
    <property type="molecule type" value="Genomic_DNA"/>
</dbReference>
<keyword evidence="1" id="KW-0433">Leucine-rich repeat</keyword>
<dbReference type="Proteomes" id="UP000222542">
    <property type="component" value="Unassembled WGS sequence"/>
</dbReference>
<evidence type="ECO:0000259" key="4">
    <source>
        <dbReference type="Pfam" id="PF08263"/>
    </source>
</evidence>
<dbReference type="SUPFAM" id="SSF52058">
    <property type="entry name" value="L domain-like"/>
    <property type="match status" value="1"/>
</dbReference>
<feature type="domain" description="Leucine-rich repeat-containing N-terminal plant-type" evidence="4">
    <location>
        <begin position="27"/>
        <end position="65"/>
    </location>
</feature>
<dbReference type="STRING" id="4072.A0A2G2Y7A4"/>
<sequence length="327" mass="35195">MKKTYKATLSPFMHVRLTSLDSHNGNETDIQALLAIKEGITQDPYDIFTSWNDSVNICRWAGVTCGQLQQRVTKLNLTSLDLVANNLEGIIPSCVGQLKTLNFLGLGINKLNGALYGTLSSEFGFSLPKLELNLMQNGSNTGKVSIDFEGLSDLWYLILASDSIGTGEVDDLSFFNSLNSRRHLKVHDLSDCKFGGELPDSIANLSTTLLLLRLGVEIGALNNLGRSDISNNMLSGKIPGSIGRCVTLVSLLLSGNFFEGIIPSSLSSLSGLEDFEDQLPTAGVFRNASVISISGNKKLCGGIPELVLPICPNTELREKISPAALSE</sequence>
<evidence type="ECO:0000256" key="3">
    <source>
        <dbReference type="ARBA" id="ARBA00022737"/>
    </source>
</evidence>
<dbReference type="AlphaFoldDB" id="A0A2G2Y7A4"/>
<dbReference type="PANTHER" id="PTHR48060">
    <property type="entry name" value="DNA DAMAGE-REPAIR/TOLERATION PROTEIN DRT100"/>
    <property type="match status" value="1"/>
</dbReference>
<dbReference type="Gramene" id="PHT65637">
    <property type="protein sequence ID" value="PHT65637"/>
    <property type="gene ID" value="T459_30062"/>
</dbReference>
<gene>
    <name evidence="5" type="ORF">T459_30062</name>
</gene>
<dbReference type="InterPro" id="IPR053211">
    <property type="entry name" value="DNA_repair-toleration"/>
</dbReference>
<keyword evidence="6" id="KW-1185">Reference proteome</keyword>
<dbReference type="Gene3D" id="3.80.10.10">
    <property type="entry name" value="Ribonuclease Inhibitor"/>
    <property type="match status" value="2"/>
</dbReference>
<keyword evidence="3" id="KW-0677">Repeat</keyword>
<evidence type="ECO:0000256" key="1">
    <source>
        <dbReference type="ARBA" id="ARBA00022614"/>
    </source>
</evidence>
<reference evidence="5 6" key="2">
    <citation type="journal article" date="2017" name="Genome Biol.">
        <title>New reference genome sequences of hot pepper reveal the massive evolution of plant disease-resistance genes by retroduplication.</title>
        <authorList>
            <person name="Kim S."/>
            <person name="Park J."/>
            <person name="Yeom S.I."/>
            <person name="Kim Y.M."/>
            <person name="Seo E."/>
            <person name="Kim K.T."/>
            <person name="Kim M.S."/>
            <person name="Lee J.M."/>
            <person name="Cheong K."/>
            <person name="Shin H.S."/>
            <person name="Kim S.B."/>
            <person name="Han K."/>
            <person name="Lee J."/>
            <person name="Park M."/>
            <person name="Lee H.A."/>
            <person name="Lee H.Y."/>
            <person name="Lee Y."/>
            <person name="Oh S."/>
            <person name="Lee J.H."/>
            <person name="Choi E."/>
            <person name="Choi E."/>
            <person name="Lee S.E."/>
            <person name="Jeon J."/>
            <person name="Kim H."/>
            <person name="Choi G."/>
            <person name="Song H."/>
            <person name="Lee J."/>
            <person name="Lee S.C."/>
            <person name="Kwon J.K."/>
            <person name="Lee H.Y."/>
            <person name="Koo N."/>
            <person name="Hong Y."/>
            <person name="Kim R.W."/>
            <person name="Kang W.H."/>
            <person name="Huh J.H."/>
            <person name="Kang B.C."/>
            <person name="Yang T.J."/>
            <person name="Lee Y.H."/>
            <person name="Bennetzen J.L."/>
            <person name="Choi D."/>
        </authorList>
    </citation>
    <scope>NUCLEOTIDE SEQUENCE [LARGE SCALE GENOMIC DNA]</scope>
    <source>
        <strain evidence="6">cv. CM334</strain>
    </source>
</reference>
<name>A0A2G2Y7A4_CAPAN</name>
<evidence type="ECO:0000313" key="6">
    <source>
        <dbReference type="Proteomes" id="UP000222542"/>
    </source>
</evidence>
<protein>
    <recommendedName>
        <fullName evidence="4">Leucine-rich repeat-containing N-terminal plant-type domain-containing protein</fullName>
    </recommendedName>
</protein>
<dbReference type="PANTHER" id="PTHR48060:SF21">
    <property type="entry name" value="L DOMAIN-LIKE PROTEIN"/>
    <property type="match status" value="1"/>
</dbReference>
<evidence type="ECO:0000313" key="5">
    <source>
        <dbReference type="EMBL" id="PHT65637.1"/>
    </source>
</evidence>
<evidence type="ECO:0000256" key="2">
    <source>
        <dbReference type="ARBA" id="ARBA00022729"/>
    </source>
</evidence>
<comment type="caution">
    <text evidence="5">The sequence shown here is derived from an EMBL/GenBank/DDBJ whole genome shotgun (WGS) entry which is preliminary data.</text>
</comment>
<accession>A0A2G2Y7A4</accession>
<reference evidence="5 6" key="1">
    <citation type="journal article" date="2014" name="Nat. Genet.">
        <title>Genome sequence of the hot pepper provides insights into the evolution of pungency in Capsicum species.</title>
        <authorList>
            <person name="Kim S."/>
            <person name="Park M."/>
            <person name="Yeom S.I."/>
            <person name="Kim Y.M."/>
            <person name="Lee J.M."/>
            <person name="Lee H.A."/>
            <person name="Seo E."/>
            <person name="Choi J."/>
            <person name="Cheong K."/>
            <person name="Kim K.T."/>
            <person name="Jung K."/>
            <person name="Lee G.W."/>
            <person name="Oh S.K."/>
            <person name="Bae C."/>
            <person name="Kim S.B."/>
            <person name="Lee H.Y."/>
            <person name="Kim S.Y."/>
            <person name="Kim M.S."/>
            <person name="Kang B.C."/>
            <person name="Jo Y.D."/>
            <person name="Yang H.B."/>
            <person name="Jeong H.J."/>
            <person name="Kang W.H."/>
            <person name="Kwon J.K."/>
            <person name="Shin C."/>
            <person name="Lim J.Y."/>
            <person name="Park J.H."/>
            <person name="Huh J.H."/>
            <person name="Kim J.S."/>
            <person name="Kim B.D."/>
            <person name="Cohen O."/>
            <person name="Paran I."/>
            <person name="Suh M.C."/>
            <person name="Lee S.B."/>
            <person name="Kim Y.K."/>
            <person name="Shin Y."/>
            <person name="Noh S.J."/>
            <person name="Park J."/>
            <person name="Seo Y.S."/>
            <person name="Kwon S.Y."/>
            <person name="Kim H.A."/>
            <person name="Park J.M."/>
            <person name="Kim H.J."/>
            <person name="Choi S.B."/>
            <person name="Bosland P.W."/>
            <person name="Reeves G."/>
            <person name="Jo S.H."/>
            <person name="Lee B.W."/>
            <person name="Cho H.T."/>
            <person name="Choi H.S."/>
            <person name="Lee M.S."/>
            <person name="Yu Y."/>
            <person name="Do Choi Y."/>
            <person name="Park B.S."/>
            <person name="van Deynze A."/>
            <person name="Ashrafi H."/>
            <person name="Hill T."/>
            <person name="Kim W.T."/>
            <person name="Pai H.S."/>
            <person name="Ahn H.K."/>
            <person name="Yeam I."/>
            <person name="Giovannoni J.J."/>
            <person name="Rose J.K."/>
            <person name="Sorensen I."/>
            <person name="Lee S.J."/>
            <person name="Kim R.W."/>
            <person name="Choi I.Y."/>
            <person name="Choi B.S."/>
            <person name="Lim J.S."/>
            <person name="Lee Y.H."/>
            <person name="Choi D."/>
        </authorList>
    </citation>
    <scope>NUCLEOTIDE SEQUENCE [LARGE SCALE GENOMIC DNA]</scope>
    <source>
        <strain evidence="6">cv. CM334</strain>
    </source>
</reference>
<dbReference type="InterPro" id="IPR001611">
    <property type="entry name" value="Leu-rich_rpt"/>
</dbReference>